<keyword evidence="1" id="KW-0547">Nucleotide-binding</keyword>
<evidence type="ECO:0000256" key="2">
    <source>
        <dbReference type="ARBA" id="ARBA00022840"/>
    </source>
</evidence>
<dbReference type="Proteomes" id="UP000325286">
    <property type="component" value="Chromosome"/>
</dbReference>
<dbReference type="GO" id="GO:0005886">
    <property type="term" value="C:plasma membrane"/>
    <property type="evidence" value="ECO:0007669"/>
    <property type="project" value="TreeGrafter"/>
</dbReference>
<dbReference type="Gene3D" id="3.40.50.300">
    <property type="entry name" value="P-loop containing nucleotide triphosphate hydrolases"/>
    <property type="match status" value="1"/>
</dbReference>
<dbReference type="OrthoDB" id="9794577at2"/>
<dbReference type="EMBL" id="CP042914">
    <property type="protein sequence ID" value="QEG38639.1"/>
    <property type="molecule type" value="Genomic_DNA"/>
</dbReference>
<keyword evidence="3" id="KW-0418">Kinase</keyword>
<dbReference type="InterPro" id="IPR027417">
    <property type="entry name" value="P-loop_NTPase"/>
</dbReference>
<dbReference type="PANTHER" id="PTHR32309">
    <property type="entry name" value="TYROSINE-PROTEIN KINASE"/>
    <property type="match status" value="1"/>
</dbReference>
<dbReference type="NCBIfam" id="TIGR01007">
    <property type="entry name" value="eps_fam"/>
    <property type="match status" value="1"/>
</dbReference>
<evidence type="ECO:0000256" key="1">
    <source>
        <dbReference type="ARBA" id="ARBA00022741"/>
    </source>
</evidence>
<dbReference type="PANTHER" id="PTHR32309:SF13">
    <property type="entry name" value="FERRIC ENTEROBACTIN TRANSPORT PROTEIN FEPE"/>
    <property type="match status" value="1"/>
</dbReference>
<dbReference type="InterPro" id="IPR005702">
    <property type="entry name" value="Wzc-like_C"/>
</dbReference>
<sequence length="834" mass="91572">MLRDTPDGTPTLASPSSPNYFRMLWQRKLLLILGVAVGAGVGWWQNSTQPPVYRSSAKFQLVQPHANQIPVQGVGTAVFAESGSEQTLVMRSETVLERAAELGKLHELTPFAGMSAKEIGARLAASGAFSVKPLGQTVYEISYTSNTQETPLRVLQAIKDAYAEHLIEQQSTVGKEALDLINQARGGVLNRLQELEADFDEFKRNTALVYREGELASIHRDYADRYLRQRQDLVVQQTQLSSKLKAAETAFKAGESTEAVLLLLDSNANQIIPTEATAQNNEPSVIVVEGEKTPVSTTPELTPQPAALSRAESLRTGTLYPLQLQEQELLKTVGENHPTVKKLQAQIRSMQSQIERMETSEREYALKVQQLVERQNALHEQQQADQTPEDLEAIAEQRRREHVRLLVLAMKQQMKLLAHEIEVVTEAYKNETDAMFEERAAEIEHDRLTREIARQQQLYDRIVARLDEVSITAESEGVRIVPLESPKRGSKLTAMQSRSILLGGILGFGAMAGLSLLLGISDKSYQSAEEIAEHLKSPVIGHIPFISKGKFRSKLAPKEGSHLDHSLITFHHPKNPNSEAFKSIRTALFFSSQGGARKVLQVTSSAPAEGKSTIAANIAISIAQSGKNVLLVDADLRRPKVDKLLGVHTEKGLAWALEMLPSSNDGSVGFDVIADAVHDTEVANLSVVAGGKKPENPAELLSSGSLDVFIGLVKDKFDIIIVDSPPMLAVTDPSNIVPRVDGVIMVVRLGKQTRPRSAQAIRMLETLNADIIGVVVNAVGSADAGQYGRYGSREGYNNSNYYREGYGYSYGNTVGAEYEEYYDEHEDDEVLAGK</sequence>
<dbReference type="GO" id="GO:0004715">
    <property type="term" value="F:non-membrane spanning protein tyrosine kinase activity"/>
    <property type="evidence" value="ECO:0007669"/>
    <property type="project" value="UniProtKB-EC"/>
</dbReference>
<keyword evidence="3" id="KW-0808">Transferase</keyword>
<dbReference type="EC" id="2.7.10.2" evidence="3"/>
<protein>
    <submittedName>
        <fullName evidence="3">Tyrosine-protein kinase YwqD</fullName>
        <ecNumber evidence="3">2.7.10.2</ecNumber>
    </submittedName>
</protein>
<dbReference type="SUPFAM" id="SSF52540">
    <property type="entry name" value="P-loop containing nucleoside triphosphate hydrolases"/>
    <property type="match status" value="1"/>
</dbReference>
<evidence type="ECO:0000313" key="4">
    <source>
        <dbReference type="Proteomes" id="UP000325286"/>
    </source>
</evidence>
<dbReference type="InterPro" id="IPR033756">
    <property type="entry name" value="YlxH/NBP35"/>
</dbReference>
<accession>A0A5B9QKW8</accession>
<proteinExistence type="predicted"/>
<name>A0A5B9QKW8_9BACT</name>
<dbReference type="KEGG" id="rul:UC8_05970"/>
<reference evidence="3 4" key="1">
    <citation type="submission" date="2019-08" db="EMBL/GenBank/DDBJ databases">
        <title>Deep-cultivation of Planctomycetes and their phenomic and genomic characterization uncovers novel biology.</title>
        <authorList>
            <person name="Wiegand S."/>
            <person name="Jogler M."/>
            <person name="Boedeker C."/>
            <person name="Pinto D."/>
            <person name="Vollmers J."/>
            <person name="Rivas-Marin E."/>
            <person name="Kohn T."/>
            <person name="Peeters S.H."/>
            <person name="Heuer A."/>
            <person name="Rast P."/>
            <person name="Oberbeckmann S."/>
            <person name="Bunk B."/>
            <person name="Jeske O."/>
            <person name="Meyerdierks A."/>
            <person name="Storesund J.E."/>
            <person name="Kallscheuer N."/>
            <person name="Luecker S."/>
            <person name="Lage O.M."/>
            <person name="Pohl T."/>
            <person name="Merkel B.J."/>
            <person name="Hornburger P."/>
            <person name="Mueller R.-W."/>
            <person name="Bruemmer F."/>
            <person name="Labrenz M."/>
            <person name="Spormann A.M."/>
            <person name="Op den Camp H."/>
            <person name="Overmann J."/>
            <person name="Amann R."/>
            <person name="Jetten M.S.M."/>
            <person name="Mascher T."/>
            <person name="Medema M.H."/>
            <person name="Devos D.P."/>
            <person name="Kaster A.-K."/>
            <person name="Ovreas L."/>
            <person name="Rohde M."/>
            <person name="Galperin M.Y."/>
            <person name="Jogler C."/>
        </authorList>
    </citation>
    <scope>NUCLEOTIDE SEQUENCE [LARGE SCALE GENOMIC DNA]</scope>
    <source>
        <strain evidence="3 4">UC8</strain>
    </source>
</reference>
<keyword evidence="2" id="KW-0067">ATP-binding</keyword>
<gene>
    <name evidence="3" type="primary">ywqD_1</name>
    <name evidence="3" type="ORF">UC8_05970</name>
</gene>
<dbReference type="RefSeq" id="WP_148080070.1">
    <property type="nucleotide sequence ID" value="NZ_CP042914.1"/>
</dbReference>
<evidence type="ECO:0000313" key="3">
    <source>
        <dbReference type="EMBL" id="QEG38639.1"/>
    </source>
</evidence>
<keyword evidence="4" id="KW-1185">Reference proteome</keyword>
<dbReference type="GO" id="GO:0005524">
    <property type="term" value="F:ATP binding"/>
    <property type="evidence" value="ECO:0007669"/>
    <property type="project" value="UniProtKB-KW"/>
</dbReference>
<dbReference type="CDD" id="cd05387">
    <property type="entry name" value="BY-kinase"/>
    <property type="match status" value="1"/>
</dbReference>
<dbReference type="Pfam" id="PF10609">
    <property type="entry name" value="ParA"/>
    <property type="match status" value="1"/>
</dbReference>
<dbReference type="AlphaFoldDB" id="A0A5B9QKW8"/>
<dbReference type="InterPro" id="IPR050445">
    <property type="entry name" value="Bact_polysacc_biosynth/exp"/>
</dbReference>
<organism evidence="3 4">
    <name type="scientific">Roseimaritima ulvae</name>
    <dbReference type="NCBI Taxonomy" id="980254"/>
    <lineage>
        <taxon>Bacteria</taxon>
        <taxon>Pseudomonadati</taxon>
        <taxon>Planctomycetota</taxon>
        <taxon>Planctomycetia</taxon>
        <taxon>Pirellulales</taxon>
        <taxon>Pirellulaceae</taxon>
        <taxon>Roseimaritima</taxon>
    </lineage>
</organism>